<dbReference type="AlphaFoldDB" id="A0A3L6GAR7"/>
<feature type="region of interest" description="Disordered" evidence="1">
    <location>
        <begin position="617"/>
        <end position="640"/>
    </location>
</feature>
<reference evidence="4" key="1">
    <citation type="journal article" date="2018" name="Nat. Genet.">
        <title>Extensive intraspecific gene order and gene structural variations between Mo17 and other maize genomes.</title>
        <authorList>
            <person name="Sun S."/>
            <person name="Zhou Y."/>
            <person name="Chen J."/>
            <person name="Shi J."/>
            <person name="Zhao H."/>
            <person name="Zhao H."/>
            <person name="Song W."/>
            <person name="Zhang M."/>
            <person name="Cui Y."/>
            <person name="Dong X."/>
            <person name="Liu H."/>
            <person name="Ma X."/>
            <person name="Jiao Y."/>
            <person name="Wang B."/>
            <person name="Wei X."/>
            <person name="Stein J.C."/>
            <person name="Glaubitz J.C."/>
            <person name="Lu F."/>
            <person name="Yu G."/>
            <person name="Liang C."/>
            <person name="Fengler K."/>
            <person name="Li B."/>
            <person name="Rafalski A."/>
            <person name="Schnable P.S."/>
            <person name="Ware D.H."/>
            <person name="Buckler E.S."/>
            <person name="Lai J."/>
        </authorList>
    </citation>
    <scope>NUCLEOTIDE SEQUENCE [LARGE SCALE GENOMIC DNA]</scope>
    <source>
        <tissue evidence="4">Seedling</tissue>
    </source>
</reference>
<dbReference type="EMBL" id="NCVQ01000002">
    <property type="protein sequence ID" value="PWZ45657.1"/>
    <property type="molecule type" value="Genomic_DNA"/>
</dbReference>
<feature type="transmembrane region" description="Helical" evidence="2">
    <location>
        <begin position="320"/>
        <end position="341"/>
    </location>
</feature>
<feature type="transmembrane region" description="Helical" evidence="2">
    <location>
        <begin position="47"/>
        <end position="69"/>
    </location>
</feature>
<evidence type="ECO:0000313" key="4">
    <source>
        <dbReference type="EMBL" id="PWZ45657.1"/>
    </source>
</evidence>
<comment type="caution">
    <text evidence="4">The sequence shown here is derived from an EMBL/GenBank/DDBJ whole genome shotgun (WGS) entry which is preliminary data.</text>
</comment>
<keyword evidence="2" id="KW-0812">Transmembrane</keyword>
<dbReference type="Pfam" id="PF04578">
    <property type="entry name" value="DUF594"/>
    <property type="match status" value="1"/>
</dbReference>
<feature type="compositionally biased region" description="Pro residues" evidence="1">
    <location>
        <begin position="776"/>
        <end position="785"/>
    </location>
</feature>
<accession>A0A3L6GAR7</accession>
<feature type="compositionally biased region" description="Acidic residues" evidence="1">
    <location>
        <begin position="179"/>
        <end position="193"/>
    </location>
</feature>
<dbReference type="ExpressionAtlas" id="A0A3L6GAR7">
    <property type="expression patterns" value="baseline and differential"/>
</dbReference>
<dbReference type="Proteomes" id="UP000251960">
    <property type="component" value="Chromosome 10"/>
</dbReference>
<feature type="domain" description="DUF4220" evidence="3">
    <location>
        <begin position="57"/>
        <end position="412"/>
    </location>
</feature>
<organism evidence="4">
    <name type="scientific">Zea mays</name>
    <name type="common">Maize</name>
    <dbReference type="NCBI Taxonomy" id="4577"/>
    <lineage>
        <taxon>Eukaryota</taxon>
        <taxon>Viridiplantae</taxon>
        <taxon>Streptophyta</taxon>
        <taxon>Embryophyta</taxon>
        <taxon>Tracheophyta</taxon>
        <taxon>Spermatophyta</taxon>
        <taxon>Magnoliopsida</taxon>
        <taxon>Liliopsida</taxon>
        <taxon>Poales</taxon>
        <taxon>Poaceae</taxon>
        <taxon>PACMAD clade</taxon>
        <taxon>Panicoideae</taxon>
        <taxon>Andropogonodae</taxon>
        <taxon>Andropogoneae</taxon>
        <taxon>Tripsacinae</taxon>
        <taxon>Zea</taxon>
    </lineage>
</organism>
<feature type="transmembrane region" description="Helical" evidence="2">
    <location>
        <begin position="145"/>
        <end position="164"/>
    </location>
</feature>
<proteinExistence type="predicted"/>
<dbReference type="Pfam" id="PF13968">
    <property type="entry name" value="DUF4220"/>
    <property type="match status" value="1"/>
</dbReference>
<feature type="transmembrane region" description="Helical" evidence="2">
    <location>
        <begin position="15"/>
        <end position="35"/>
    </location>
</feature>
<keyword evidence="2" id="KW-1133">Transmembrane helix</keyword>
<keyword evidence="2" id="KW-0472">Membrane</keyword>
<evidence type="ECO:0000256" key="1">
    <source>
        <dbReference type="SAM" id="MobiDB-lite"/>
    </source>
</evidence>
<dbReference type="InterPro" id="IPR007658">
    <property type="entry name" value="DUF594"/>
</dbReference>
<feature type="compositionally biased region" description="Basic and acidic residues" evidence="1">
    <location>
        <begin position="746"/>
        <end position="766"/>
    </location>
</feature>
<dbReference type="InterPro" id="IPR025315">
    <property type="entry name" value="DUF4220"/>
</dbReference>
<feature type="region of interest" description="Disordered" evidence="1">
    <location>
        <begin position="746"/>
        <end position="814"/>
    </location>
</feature>
<gene>
    <name evidence="4" type="ORF">Zm00014a_035216</name>
</gene>
<feature type="compositionally biased region" description="Acidic residues" evidence="1">
    <location>
        <begin position="793"/>
        <end position="806"/>
    </location>
</feature>
<sequence length="814" mass="92468">MFVDVLAQLWSDWGLRFSVISSLVTIVVLSLLSWTRRRSTSGRWRSILLWFVTRVVWLAYQGAEIAATGALGSLSLSGSDGSAEEQQVIAFWAPFLLLHLGGPDTMAAYALEDSALSVRKFLEMVFQVGGAFYAQYKYIYRARTWTPLATASAIMLPIGIVRYVEKWYALWKSKSMMEEEEGEGEEEEEEEEEEKKKVAGAGPGRFTSATSSNDALCLAQDLFHVCRRALSDSSVLPGTEKQRASEEIFLLGWERMCKVVEMELSLMYEALYTKAIVLHTCPVAGYLNRLVSPLATAAAVLLFNQYIGSRSRRAIIIRRSFVDITYLLLGVAFAMDLMWLLRALGSTWTYAALKEARPWAWWLRHHLLCSGRWRRIHRAVDALHPLSWLFGSDPVSYYRTWSGTIGRYNLLQACSVAAAHRGARCPWWTRFGSWLEKKLELEETEYLRELHQDVKKSLIQRVQRILVSTKDNNADKKTGENGIGCHYTLVDVRTLWGQQALEDAKTNLFGRGSKNGRKTSNKKLKLPRFGREFEEDVLMWHMATCIFFSSSSGKESIVSIPSGSSADAADAHVTAIKVMSEYLMFFVAVRRHMLPGLVLHSLLEKIRQTLHEIWDDGKKKTTGGSSSSSSTAAKDTPPPQDKLAEMLLERLKAGRRWFDRNEGRIVVCNAAALANTLIEAGISVQKRQQVPQLLEFIFNVWVDKLLYAAARCSVESHAKQLSRGGDLTTILWLIVQHAGLFRIGELKPKEEPQEEEEKKKEEDEKKKKEKMKPFWPQYPTPPSKPAYPVHYFEDEEESDDAEEDDDMTRHVILY</sequence>
<evidence type="ECO:0000259" key="3">
    <source>
        <dbReference type="Pfam" id="PF13968"/>
    </source>
</evidence>
<dbReference type="PANTHER" id="PTHR31325">
    <property type="entry name" value="OS01G0798800 PROTEIN-RELATED"/>
    <property type="match status" value="1"/>
</dbReference>
<feature type="compositionally biased region" description="Low complexity" evidence="1">
    <location>
        <begin position="622"/>
        <end position="631"/>
    </location>
</feature>
<protein>
    <recommendedName>
        <fullName evidence="3">DUF4220 domain-containing protein</fullName>
    </recommendedName>
</protein>
<evidence type="ECO:0000256" key="2">
    <source>
        <dbReference type="SAM" id="Phobius"/>
    </source>
</evidence>
<name>A0A3L6GAR7_MAIZE</name>
<feature type="region of interest" description="Disordered" evidence="1">
    <location>
        <begin position="179"/>
        <end position="207"/>
    </location>
</feature>